<evidence type="ECO:0000313" key="1">
    <source>
        <dbReference type="EMBL" id="KAI7992938.1"/>
    </source>
</evidence>
<gene>
    <name evidence="1" type="ORF">LOK49_LG12G01035</name>
</gene>
<reference evidence="1 2" key="1">
    <citation type="journal article" date="2022" name="Plant J.">
        <title>Chromosome-level genome of Camellia lanceoleosa provides a valuable resource for understanding genome evolution and self-incompatibility.</title>
        <authorList>
            <person name="Gong W."/>
            <person name="Xiao S."/>
            <person name="Wang L."/>
            <person name="Liao Z."/>
            <person name="Chang Y."/>
            <person name="Mo W."/>
            <person name="Hu G."/>
            <person name="Li W."/>
            <person name="Zhao G."/>
            <person name="Zhu H."/>
            <person name="Hu X."/>
            <person name="Ji K."/>
            <person name="Xiang X."/>
            <person name="Song Q."/>
            <person name="Yuan D."/>
            <person name="Jin S."/>
            <person name="Zhang L."/>
        </authorList>
    </citation>
    <scope>NUCLEOTIDE SEQUENCE [LARGE SCALE GENOMIC DNA]</scope>
    <source>
        <strain evidence="1">SQ_2022a</strain>
    </source>
</reference>
<name>A0ACC0FVN7_9ERIC</name>
<sequence>MRTHNINDKSSINDAEVDGGHADMYSESLDEELPLKPSSCLLGNPTSSSLGPEDSKAQKVVEKLQLLKKNLGEEDFNALKELRKIVLELSALSQLGTKNSTKISMKNNFAAPKTAPKLAMQQQQLVVTATLSSSPAALLHTATTTPFCSSIKVAVKVVAFELQVENSLDEVTMPDSLNGSRGGT</sequence>
<evidence type="ECO:0000313" key="2">
    <source>
        <dbReference type="Proteomes" id="UP001060215"/>
    </source>
</evidence>
<dbReference type="Proteomes" id="UP001060215">
    <property type="component" value="Chromosome 13"/>
</dbReference>
<keyword evidence="2" id="KW-1185">Reference proteome</keyword>
<protein>
    <submittedName>
        <fullName evidence="1">Uncharacterized protein</fullName>
    </submittedName>
</protein>
<organism evidence="1 2">
    <name type="scientific">Camellia lanceoleosa</name>
    <dbReference type="NCBI Taxonomy" id="1840588"/>
    <lineage>
        <taxon>Eukaryota</taxon>
        <taxon>Viridiplantae</taxon>
        <taxon>Streptophyta</taxon>
        <taxon>Embryophyta</taxon>
        <taxon>Tracheophyta</taxon>
        <taxon>Spermatophyta</taxon>
        <taxon>Magnoliopsida</taxon>
        <taxon>eudicotyledons</taxon>
        <taxon>Gunneridae</taxon>
        <taxon>Pentapetalae</taxon>
        <taxon>asterids</taxon>
        <taxon>Ericales</taxon>
        <taxon>Theaceae</taxon>
        <taxon>Camellia</taxon>
    </lineage>
</organism>
<accession>A0ACC0FVN7</accession>
<dbReference type="EMBL" id="CM045770">
    <property type="protein sequence ID" value="KAI7992938.1"/>
    <property type="molecule type" value="Genomic_DNA"/>
</dbReference>
<comment type="caution">
    <text evidence="1">The sequence shown here is derived from an EMBL/GenBank/DDBJ whole genome shotgun (WGS) entry which is preliminary data.</text>
</comment>
<proteinExistence type="predicted"/>